<comment type="similarity">
    <text evidence="2">Belongs to the pyruvoyl-dependent arginine decarboxylase family.</text>
</comment>
<comment type="caution">
    <text evidence="9">The sequence shown here is derived from an EMBL/GenBank/DDBJ whole genome shotgun (WGS) entry which is preliminary data.</text>
</comment>
<dbReference type="Proteomes" id="UP000176951">
    <property type="component" value="Unassembled WGS sequence"/>
</dbReference>
<proteinExistence type="inferred from homology"/>
<evidence type="ECO:0000256" key="3">
    <source>
        <dbReference type="ARBA" id="ARBA00012426"/>
    </source>
</evidence>
<organism evidence="9 10">
    <name type="scientific">Candidatus Terrybacteria bacterium RIFCSPLOWO2_01_FULL_40_23</name>
    <dbReference type="NCBI Taxonomy" id="1802366"/>
    <lineage>
        <taxon>Bacteria</taxon>
        <taxon>Candidatus Terryibacteriota</taxon>
    </lineage>
</organism>
<dbReference type="SUPFAM" id="SSF56271">
    <property type="entry name" value="Pyruvoyl-dependent histidine and arginine decarboxylases"/>
    <property type="match status" value="1"/>
</dbReference>
<reference evidence="9 10" key="1">
    <citation type="journal article" date="2016" name="Nat. Commun.">
        <title>Thousands of microbial genomes shed light on interconnected biogeochemical processes in an aquifer system.</title>
        <authorList>
            <person name="Anantharaman K."/>
            <person name="Brown C.T."/>
            <person name="Hug L.A."/>
            <person name="Sharon I."/>
            <person name="Castelle C.J."/>
            <person name="Probst A.J."/>
            <person name="Thomas B.C."/>
            <person name="Singh A."/>
            <person name="Wilkins M.J."/>
            <person name="Karaoz U."/>
            <person name="Brodie E.L."/>
            <person name="Williams K.H."/>
            <person name="Hubbard S.S."/>
            <person name="Banfield J.F."/>
        </authorList>
    </citation>
    <scope>NUCLEOTIDE SEQUENCE [LARGE SCALE GENOMIC DNA]</scope>
</reference>
<dbReference type="PANTHER" id="PTHR40438">
    <property type="entry name" value="PYRUVOYL-DEPENDENT ARGININE DECARBOXYLASE"/>
    <property type="match status" value="1"/>
</dbReference>
<sequence>MNPSRVPARMFFTSGIGVHNEELAAFEVALRDAGIAKYNLVHVSSIFPPGCRRVSRIKGLEYLSAGEIVYCVMARIATNEPNRQLSAAIGVALPADERQYGYLSEHHSYGQTGEKAGEYAEDLAASMLASTLGIKFDPDEAWDSRRQAFRLSGKIVRTSNIVQSARSDSKGKWTCAIAAAVLILPDSVLIHDNGRDK</sequence>
<dbReference type="PANTHER" id="PTHR40438:SF1">
    <property type="entry name" value="PYRUVOYL-DEPENDENT ARGININE DECARBOXYLASE"/>
    <property type="match status" value="1"/>
</dbReference>
<evidence type="ECO:0000256" key="7">
    <source>
        <dbReference type="ARBA" id="ARBA00023317"/>
    </source>
</evidence>
<keyword evidence="6" id="KW-0456">Lyase</keyword>
<dbReference type="GO" id="GO:0006527">
    <property type="term" value="P:L-arginine catabolic process"/>
    <property type="evidence" value="ECO:0007669"/>
    <property type="project" value="InterPro"/>
</dbReference>
<evidence type="ECO:0000256" key="6">
    <source>
        <dbReference type="ARBA" id="ARBA00023239"/>
    </source>
</evidence>
<name>A0A1G2PRZ2_9BACT</name>
<dbReference type="InterPro" id="IPR016105">
    <property type="entry name" value="Pyr-dep_his/arg-deCO2ase_sand"/>
</dbReference>
<dbReference type="EMBL" id="MHSW01000035">
    <property type="protein sequence ID" value="OHA50519.1"/>
    <property type="molecule type" value="Genomic_DNA"/>
</dbReference>
<dbReference type="GO" id="GO:0008792">
    <property type="term" value="F:arginine decarboxylase activity"/>
    <property type="evidence" value="ECO:0007669"/>
    <property type="project" value="UniProtKB-EC"/>
</dbReference>
<protein>
    <recommendedName>
        <fullName evidence="4">Pyruvoyl-dependent arginine decarboxylase AaxB</fullName>
        <ecNumber evidence="3">4.1.1.19</ecNumber>
    </recommendedName>
</protein>
<evidence type="ECO:0000313" key="10">
    <source>
        <dbReference type="Proteomes" id="UP000176951"/>
    </source>
</evidence>
<dbReference type="SFLD" id="SFLDG01170">
    <property type="entry name" value="Pyruvoyl-dependent_arginine_de"/>
    <property type="match status" value="1"/>
</dbReference>
<dbReference type="SFLD" id="SFLDS00055">
    <property type="entry name" value="Pyruvoyl-Dependent_Histidine/A"/>
    <property type="match status" value="1"/>
</dbReference>
<gene>
    <name evidence="9" type="ORF">A3A97_01290</name>
</gene>
<evidence type="ECO:0000256" key="2">
    <source>
        <dbReference type="ARBA" id="ARBA00008611"/>
    </source>
</evidence>
<dbReference type="InterPro" id="IPR016104">
    <property type="entry name" value="Pyr-dep_his/arg-deCO2ase"/>
</dbReference>
<comment type="cofactor">
    <cofactor evidence="1">
        <name>pyruvate</name>
        <dbReference type="ChEBI" id="CHEBI:15361"/>
    </cofactor>
</comment>
<evidence type="ECO:0000256" key="4">
    <source>
        <dbReference type="ARBA" id="ARBA00014727"/>
    </source>
</evidence>
<comment type="catalytic activity">
    <reaction evidence="8">
        <text>L-arginine + H(+) = agmatine + CO2</text>
        <dbReference type="Rhea" id="RHEA:17641"/>
        <dbReference type="ChEBI" id="CHEBI:15378"/>
        <dbReference type="ChEBI" id="CHEBI:16526"/>
        <dbReference type="ChEBI" id="CHEBI:32682"/>
        <dbReference type="ChEBI" id="CHEBI:58145"/>
        <dbReference type="EC" id="4.1.1.19"/>
    </reaction>
</comment>
<dbReference type="Pfam" id="PF01862">
    <property type="entry name" value="PvlArgDC"/>
    <property type="match status" value="1"/>
</dbReference>
<accession>A0A1G2PRZ2</accession>
<evidence type="ECO:0000256" key="8">
    <source>
        <dbReference type="ARBA" id="ARBA00049309"/>
    </source>
</evidence>
<dbReference type="Gene3D" id="3.50.20.10">
    <property type="entry name" value="Pyruvoyl-Dependent Histidine Decarboxylase, subunit B"/>
    <property type="match status" value="1"/>
</dbReference>
<dbReference type="InterPro" id="IPR002724">
    <property type="entry name" value="Pyruvoyl-dep_arg_deCO2ase"/>
</dbReference>
<keyword evidence="5" id="KW-0210">Decarboxylase</keyword>
<keyword evidence="7" id="KW-0670">Pyruvate</keyword>
<evidence type="ECO:0000256" key="5">
    <source>
        <dbReference type="ARBA" id="ARBA00022793"/>
    </source>
</evidence>
<dbReference type="NCBIfam" id="TIGR00286">
    <property type="entry name" value="pyruvoyl-dependent arginine decarboxylase"/>
    <property type="match status" value="1"/>
</dbReference>
<dbReference type="EC" id="4.1.1.19" evidence="3"/>
<dbReference type="HAMAP" id="MF_01404">
    <property type="entry name" value="PvlArgDC"/>
    <property type="match status" value="1"/>
</dbReference>
<evidence type="ECO:0000313" key="9">
    <source>
        <dbReference type="EMBL" id="OHA50519.1"/>
    </source>
</evidence>
<dbReference type="AlphaFoldDB" id="A0A1G2PRZ2"/>
<evidence type="ECO:0000256" key="1">
    <source>
        <dbReference type="ARBA" id="ARBA00001928"/>
    </source>
</evidence>
<dbReference type="PIRSF" id="PIRSF005216">
    <property type="entry name" value="Pyruvoyl-dep_arg_deCO2ase"/>
    <property type="match status" value="1"/>
</dbReference>